<dbReference type="SMART" id="SM00898">
    <property type="entry name" value="Fapy_DNA_glyco"/>
    <property type="match status" value="1"/>
</dbReference>
<evidence type="ECO:0000313" key="18">
    <source>
        <dbReference type="EMBL" id="GIG35843.1"/>
    </source>
</evidence>
<keyword evidence="8" id="KW-0862">Zinc</keyword>
<dbReference type="Gene3D" id="3.20.190.10">
    <property type="entry name" value="MutM-like, N-terminal"/>
    <property type="match status" value="1"/>
</dbReference>
<keyword evidence="5" id="KW-0227">DNA damage</keyword>
<evidence type="ECO:0000256" key="9">
    <source>
        <dbReference type="ARBA" id="ARBA00023125"/>
    </source>
</evidence>
<feature type="domain" description="FPG-type" evidence="16">
    <location>
        <begin position="311"/>
        <end position="345"/>
    </location>
</feature>
<dbReference type="InterPro" id="IPR015886">
    <property type="entry name" value="H2TH_FPG"/>
</dbReference>
<organism evidence="18 19">
    <name type="scientific">Cellulomonas pakistanensis</name>
    <dbReference type="NCBI Taxonomy" id="992287"/>
    <lineage>
        <taxon>Bacteria</taxon>
        <taxon>Bacillati</taxon>
        <taxon>Actinomycetota</taxon>
        <taxon>Actinomycetes</taxon>
        <taxon>Micrococcales</taxon>
        <taxon>Cellulomonadaceae</taxon>
        <taxon>Cellulomonas</taxon>
    </lineage>
</organism>
<dbReference type="EC" id="4.2.99.18" evidence="3"/>
<evidence type="ECO:0000259" key="16">
    <source>
        <dbReference type="PROSITE" id="PS51066"/>
    </source>
</evidence>
<evidence type="ECO:0000256" key="12">
    <source>
        <dbReference type="ARBA" id="ARBA00023268"/>
    </source>
</evidence>
<dbReference type="RefSeq" id="WP_203667883.1">
    <property type="nucleotide sequence ID" value="NZ_BONO01000007.1"/>
</dbReference>
<feature type="region of interest" description="Disordered" evidence="15">
    <location>
        <begin position="102"/>
        <end position="124"/>
    </location>
</feature>
<dbReference type="SUPFAM" id="SSF81624">
    <property type="entry name" value="N-terminal domain of MutM-like DNA repair proteins"/>
    <property type="match status" value="1"/>
</dbReference>
<feature type="domain" description="Formamidopyrimidine-DNA glycosylase catalytic" evidence="17">
    <location>
        <begin position="1"/>
        <end position="100"/>
    </location>
</feature>
<evidence type="ECO:0000256" key="7">
    <source>
        <dbReference type="ARBA" id="ARBA00022801"/>
    </source>
</evidence>
<evidence type="ECO:0000256" key="11">
    <source>
        <dbReference type="ARBA" id="ARBA00023239"/>
    </source>
</evidence>
<evidence type="ECO:0000256" key="10">
    <source>
        <dbReference type="ARBA" id="ARBA00023204"/>
    </source>
</evidence>
<evidence type="ECO:0000313" key="19">
    <source>
        <dbReference type="Proteomes" id="UP000642125"/>
    </source>
</evidence>
<dbReference type="AlphaFoldDB" id="A0A919U2A4"/>
<evidence type="ECO:0000256" key="8">
    <source>
        <dbReference type="ARBA" id="ARBA00022833"/>
    </source>
</evidence>
<keyword evidence="6 14" id="KW-0863">Zinc-finger</keyword>
<dbReference type="InterPro" id="IPR012319">
    <property type="entry name" value="FPG_cat"/>
</dbReference>
<dbReference type="GO" id="GO:0008270">
    <property type="term" value="F:zinc ion binding"/>
    <property type="evidence" value="ECO:0007669"/>
    <property type="project" value="UniProtKB-KW"/>
</dbReference>
<dbReference type="SMART" id="SM01232">
    <property type="entry name" value="H2TH"/>
    <property type="match status" value="1"/>
</dbReference>
<evidence type="ECO:0000256" key="5">
    <source>
        <dbReference type="ARBA" id="ARBA00022763"/>
    </source>
</evidence>
<dbReference type="Pfam" id="PF01149">
    <property type="entry name" value="Fapy_DNA_glyco"/>
    <property type="match status" value="1"/>
</dbReference>
<dbReference type="InterPro" id="IPR010979">
    <property type="entry name" value="Ribosomal_uS13-like_H2TH"/>
</dbReference>
<evidence type="ECO:0000259" key="17">
    <source>
        <dbReference type="PROSITE" id="PS51068"/>
    </source>
</evidence>
<reference evidence="18" key="1">
    <citation type="submission" date="2021-01" db="EMBL/GenBank/DDBJ databases">
        <title>Whole genome shotgun sequence of Cellulomonas pakistanensis NBRC 110800.</title>
        <authorList>
            <person name="Komaki H."/>
            <person name="Tamura T."/>
        </authorList>
    </citation>
    <scope>NUCLEOTIDE SEQUENCE</scope>
    <source>
        <strain evidence="18">NBRC 110800</strain>
    </source>
</reference>
<dbReference type="PROSITE" id="PS51066">
    <property type="entry name" value="ZF_FPG_2"/>
    <property type="match status" value="1"/>
</dbReference>
<feature type="compositionally biased region" description="Acidic residues" evidence="15">
    <location>
        <begin position="109"/>
        <end position="121"/>
    </location>
</feature>
<evidence type="ECO:0000256" key="1">
    <source>
        <dbReference type="ARBA" id="ARBA00001947"/>
    </source>
</evidence>
<dbReference type="GO" id="GO:0000703">
    <property type="term" value="F:oxidized pyrimidine nucleobase lesion DNA N-glycosylase activity"/>
    <property type="evidence" value="ECO:0007669"/>
    <property type="project" value="TreeGrafter"/>
</dbReference>
<comment type="similarity">
    <text evidence="2">Belongs to the FPG family.</text>
</comment>
<proteinExistence type="inferred from homology"/>
<evidence type="ECO:0000256" key="4">
    <source>
        <dbReference type="ARBA" id="ARBA00022723"/>
    </source>
</evidence>
<comment type="cofactor">
    <cofactor evidence="1">
        <name>Zn(2+)</name>
        <dbReference type="ChEBI" id="CHEBI:29105"/>
    </cofactor>
</comment>
<keyword evidence="13" id="KW-0326">Glycosidase</keyword>
<gene>
    <name evidence="18" type="ORF">Cpa01nite_12240</name>
</gene>
<comment type="caution">
    <text evidence="18">The sequence shown here is derived from an EMBL/GenBank/DDBJ whole genome shotgun (WGS) entry which is preliminary data.</text>
</comment>
<dbReference type="EMBL" id="BONO01000007">
    <property type="protein sequence ID" value="GIG35843.1"/>
    <property type="molecule type" value="Genomic_DNA"/>
</dbReference>
<dbReference type="GO" id="GO:0006284">
    <property type="term" value="P:base-excision repair"/>
    <property type="evidence" value="ECO:0007669"/>
    <property type="project" value="InterPro"/>
</dbReference>
<keyword evidence="9" id="KW-0238">DNA-binding</keyword>
<dbReference type="Pfam" id="PF06831">
    <property type="entry name" value="H2TH"/>
    <property type="match status" value="1"/>
</dbReference>
<keyword evidence="7" id="KW-0378">Hydrolase</keyword>
<keyword evidence="10" id="KW-0234">DNA repair</keyword>
<dbReference type="Gene3D" id="1.10.8.50">
    <property type="match status" value="1"/>
</dbReference>
<dbReference type="PROSITE" id="PS51068">
    <property type="entry name" value="FPG_CAT"/>
    <property type="match status" value="1"/>
</dbReference>
<keyword evidence="19" id="KW-1185">Reference proteome</keyword>
<keyword evidence="12" id="KW-0511">Multifunctional enzyme</keyword>
<dbReference type="Pfam" id="PF06827">
    <property type="entry name" value="zf-FPG_IleRS"/>
    <property type="match status" value="1"/>
</dbReference>
<dbReference type="PANTHER" id="PTHR42697:SF1">
    <property type="entry name" value="ENDONUCLEASE 8"/>
    <property type="match status" value="1"/>
</dbReference>
<evidence type="ECO:0000256" key="3">
    <source>
        <dbReference type="ARBA" id="ARBA00012720"/>
    </source>
</evidence>
<dbReference type="Proteomes" id="UP000642125">
    <property type="component" value="Unassembled WGS sequence"/>
</dbReference>
<evidence type="ECO:0000256" key="15">
    <source>
        <dbReference type="SAM" id="MobiDB-lite"/>
    </source>
</evidence>
<keyword evidence="11" id="KW-0456">Lyase</keyword>
<dbReference type="InterPro" id="IPR010663">
    <property type="entry name" value="Znf_FPG/IleRS"/>
</dbReference>
<name>A0A919U2A4_9CELL</name>
<protein>
    <recommendedName>
        <fullName evidence="3">DNA-(apurinic or apyrimidinic site) lyase</fullName>
        <ecNumber evidence="3">4.2.99.18</ecNumber>
    </recommendedName>
</protein>
<evidence type="ECO:0000256" key="14">
    <source>
        <dbReference type="PROSITE-ProRule" id="PRU00391"/>
    </source>
</evidence>
<evidence type="ECO:0000256" key="6">
    <source>
        <dbReference type="ARBA" id="ARBA00022771"/>
    </source>
</evidence>
<evidence type="ECO:0000256" key="2">
    <source>
        <dbReference type="ARBA" id="ARBA00009409"/>
    </source>
</evidence>
<dbReference type="GO" id="GO:0140078">
    <property type="term" value="F:class I DNA-(apurinic or apyrimidinic site) endonuclease activity"/>
    <property type="evidence" value="ECO:0007669"/>
    <property type="project" value="UniProtKB-EC"/>
</dbReference>
<dbReference type="InterPro" id="IPR035937">
    <property type="entry name" value="FPG_N"/>
</dbReference>
<dbReference type="GO" id="GO:0003684">
    <property type="term" value="F:damaged DNA binding"/>
    <property type="evidence" value="ECO:0007669"/>
    <property type="project" value="InterPro"/>
</dbReference>
<dbReference type="SUPFAM" id="SSF57716">
    <property type="entry name" value="Glucocorticoid receptor-like (DNA-binding domain)"/>
    <property type="match status" value="1"/>
</dbReference>
<dbReference type="InterPro" id="IPR000214">
    <property type="entry name" value="Znf_DNA_glyclase/AP_lyase"/>
</dbReference>
<accession>A0A919U2A4</accession>
<dbReference type="SUPFAM" id="SSF46946">
    <property type="entry name" value="S13-like H2TH domain"/>
    <property type="match status" value="1"/>
</dbReference>
<evidence type="ECO:0000256" key="13">
    <source>
        <dbReference type="ARBA" id="ARBA00023295"/>
    </source>
</evidence>
<dbReference type="CDD" id="cd08970">
    <property type="entry name" value="AcNei1_N"/>
    <property type="match status" value="1"/>
</dbReference>
<keyword evidence="4" id="KW-0479">Metal-binding</keyword>
<dbReference type="PANTHER" id="PTHR42697">
    <property type="entry name" value="ENDONUCLEASE 8"/>
    <property type="match status" value="1"/>
</dbReference>
<sequence length="345" mass="36428">MPEGHTVHRIARQFARDFVGHRLAVSSPQGRFAQGAALLDGRELLTSAAVGKQLFLGFAGGHVLRVHLGLYGAWDFLGVVSPLVEGGGAVASLGAPRVRRSVRMGEGEREGDEGAESEDFPPEPVGQVRVRLATEQTVADLRGPTACEVLDPAATAAALAKLGPDPAVEDDVRARMADPHAVAAATGAAAHVEPGESDPAVADAVAPGPGTAADVMVQRLTARGTPVGQLLMDQAVVAGIGNIYRAELLYRARLDPHTPGRRVPAETARALWDDWSVLLADGIATGVMLTREDLDDAGRAEALRDQAQRHWVYGRGGEPCRTCGTPVVVEEMAGRKLYWCPTCQR</sequence>